<feature type="signal peptide" evidence="2">
    <location>
        <begin position="1"/>
        <end position="19"/>
    </location>
</feature>
<feature type="chain" id="PRO_5042819511" description="Secreted protein" evidence="2">
    <location>
        <begin position="20"/>
        <end position="72"/>
    </location>
</feature>
<accession>A0AAN7KMS0</accession>
<feature type="region of interest" description="Disordered" evidence="1">
    <location>
        <begin position="42"/>
        <end position="72"/>
    </location>
</feature>
<organism evidence="3 4">
    <name type="scientific">Trapa natans</name>
    <name type="common">Water chestnut</name>
    <dbReference type="NCBI Taxonomy" id="22666"/>
    <lineage>
        <taxon>Eukaryota</taxon>
        <taxon>Viridiplantae</taxon>
        <taxon>Streptophyta</taxon>
        <taxon>Embryophyta</taxon>
        <taxon>Tracheophyta</taxon>
        <taxon>Spermatophyta</taxon>
        <taxon>Magnoliopsida</taxon>
        <taxon>eudicotyledons</taxon>
        <taxon>Gunneridae</taxon>
        <taxon>Pentapetalae</taxon>
        <taxon>rosids</taxon>
        <taxon>malvids</taxon>
        <taxon>Myrtales</taxon>
        <taxon>Lythraceae</taxon>
        <taxon>Trapa</taxon>
    </lineage>
</organism>
<dbReference type="AlphaFoldDB" id="A0AAN7KMS0"/>
<comment type="caution">
    <text evidence="3">The sequence shown here is derived from an EMBL/GenBank/DDBJ whole genome shotgun (WGS) entry which is preliminary data.</text>
</comment>
<keyword evidence="2" id="KW-0732">Signal</keyword>
<gene>
    <name evidence="3" type="ORF">SAY86_014108</name>
</gene>
<proteinExistence type="predicted"/>
<evidence type="ECO:0008006" key="5">
    <source>
        <dbReference type="Google" id="ProtNLM"/>
    </source>
</evidence>
<evidence type="ECO:0000256" key="2">
    <source>
        <dbReference type="SAM" id="SignalP"/>
    </source>
</evidence>
<sequence>MKVVARLVCAVFFALLASACWFGSVPAEATGGLRFQKLPKGSIVPPSGPSCRPSVGTPPTPRCGRQPGSGHH</sequence>
<reference evidence="3 4" key="1">
    <citation type="journal article" date="2023" name="Hortic Res">
        <title>Pangenome of water caltrop reveals structural variations and asymmetric subgenome divergence after allopolyploidization.</title>
        <authorList>
            <person name="Zhang X."/>
            <person name="Chen Y."/>
            <person name="Wang L."/>
            <person name="Yuan Y."/>
            <person name="Fang M."/>
            <person name="Shi L."/>
            <person name="Lu R."/>
            <person name="Comes H.P."/>
            <person name="Ma Y."/>
            <person name="Chen Y."/>
            <person name="Huang G."/>
            <person name="Zhou Y."/>
            <person name="Zheng Z."/>
            <person name="Qiu Y."/>
        </authorList>
    </citation>
    <scope>NUCLEOTIDE SEQUENCE [LARGE SCALE GENOMIC DNA]</scope>
    <source>
        <strain evidence="3">F231</strain>
    </source>
</reference>
<dbReference type="EMBL" id="JAXQNO010000020">
    <property type="protein sequence ID" value="KAK4772333.1"/>
    <property type="molecule type" value="Genomic_DNA"/>
</dbReference>
<keyword evidence="4" id="KW-1185">Reference proteome</keyword>
<evidence type="ECO:0000313" key="4">
    <source>
        <dbReference type="Proteomes" id="UP001346149"/>
    </source>
</evidence>
<dbReference type="Proteomes" id="UP001346149">
    <property type="component" value="Unassembled WGS sequence"/>
</dbReference>
<dbReference type="PROSITE" id="PS51257">
    <property type="entry name" value="PROKAR_LIPOPROTEIN"/>
    <property type="match status" value="1"/>
</dbReference>
<evidence type="ECO:0000256" key="1">
    <source>
        <dbReference type="SAM" id="MobiDB-lite"/>
    </source>
</evidence>
<evidence type="ECO:0000313" key="3">
    <source>
        <dbReference type="EMBL" id="KAK4772333.1"/>
    </source>
</evidence>
<protein>
    <recommendedName>
        <fullName evidence="5">Secreted protein</fullName>
    </recommendedName>
</protein>
<name>A0AAN7KMS0_TRANT</name>